<evidence type="ECO:0000256" key="10">
    <source>
        <dbReference type="ARBA" id="ARBA00023136"/>
    </source>
</evidence>
<dbReference type="PROSITE" id="PS52016">
    <property type="entry name" value="TONB_DEPENDENT_REC_3"/>
    <property type="match status" value="1"/>
</dbReference>
<dbReference type="SUPFAM" id="SSF49464">
    <property type="entry name" value="Carboxypeptidase regulatory domain-like"/>
    <property type="match status" value="1"/>
</dbReference>
<keyword evidence="8" id="KW-0406">Ion transport</keyword>
<organism evidence="17 18">
    <name type="scientific">Paradesertivirga mongoliensis</name>
    <dbReference type="NCBI Taxonomy" id="2100740"/>
    <lineage>
        <taxon>Bacteria</taxon>
        <taxon>Pseudomonadati</taxon>
        <taxon>Bacteroidota</taxon>
        <taxon>Sphingobacteriia</taxon>
        <taxon>Sphingobacteriales</taxon>
        <taxon>Sphingobacteriaceae</taxon>
        <taxon>Paradesertivirga</taxon>
    </lineage>
</organism>
<keyword evidence="11 12" id="KW-0998">Cell outer membrane</keyword>
<evidence type="ECO:0000256" key="5">
    <source>
        <dbReference type="ARBA" id="ARBA00022692"/>
    </source>
</evidence>
<evidence type="ECO:0000256" key="1">
    <source>
        <dbReference type="ARBA" id="ARBA00004571"/>
    </source>
</evidence>
<evidence type="ECO:0000256" key="8">
    <source>
        <dbReference type="ARBA" id="ARBA00023065"/>
    </source>
</evidence>
<feature type="domain" description="TonB-dependent receptor plug" evidence="16">
    <location>
        <begin position="116"/>
        <end position="222"/>
    </location>
</feature>
<keyword evidence="10 12" id="KW-0472">Membrane</keyword>
<dbReference type="Pfam" id="PF13620">
    <property type="entry name" value="CarboxypepD_reg"/>
    <property type="match status" value="1"/>
</dbReference>
<comment type="caution">
    <text evidence="17">The sequence shown here is derived from an EMBL/GenBank/DDBJ whole genome shotgun (WGS) entry which is preliminary data.</text>
</comment>
<dbReference type="Gene3D" id="2.40.170.20">
    <property type="entry name" value="TonB-dependent receptor, beta-barrel domain"/>
    <property type="match status" value="1"/>
</dbReference>
<dbReference type="InterPro" id="IPR037066">
    <property type="entry name" value="Plug_dom_sf"/>
</dbReference>
<feature type="signal peptide" evidence="14">
    <location>
        <begin position="1"/>
        <end position="20"/>
    </location>
</feature>
<evidence type="ECO:0000313" key="17">
    <source>
        <dbReference type="EMBL" id="MFD2161449.1"/>
    </source>
</evidence>
<keyword evidence="18" id="KW-1185">Reference proteome</keyword>
<keyword evidence="7" id="KW-0408">Iron</keyword>
<evidence type="ECO:0000256" key="13">
    <source>
        <dbReference type="RuleBase" id="RU003357"/>
    </source>
</evidence>
<dbReference type="Pfam" id="PF00593">
    <property type="entry name" value="TonB_dep_Rec_b-barrel"/>
    <property type="match status" value="1"/>
</dbReference>
<proteinExistence type="inferred from homology"/>
<evidence type="ECO:0000259" key="16">
    <source>
        <dbReference type="Pfam" id="PF07715"/>
    </source>
</evidence>
<evidence type="ECO:0000256" key="6">
    <source>
        <dbReference type="ARBA" id="ARBA00022729"/>
    </source>
</evidence>
<keyword evidence="9 13" id="KW-0798">TonB box</keyword>
<sequence>MKTIHIFAMLAMLLPKLVLAQFSISGTVTDRSTQQALAGASVAAGGLTTVSNPSGDFNIPNLKAGTYLVTISYLGYRTFSQQVVLNSNEKLRVSLERGGVVTDEVIVRSTRATSNSATTYRNVDRNELEKNNLGQDLPYLLNQTPSVVVTSDAGAGIGYSGIRIRGSDPTRINVTLNGIPYNDSESQGTFWVNMPDFASSVDNIQIQRGVGTSTNGAGAFGGSLNIQTTTLRDSAYAELNNSAGSFGTVKNTVMVGTGLIKGKFTFDGRLSRILSDGYIDRGSSKLRSYFLSGGYYGKKDLIRANVFSGSEKTFQVWNGVPEAKLRGDKDALLNHYYNNLGSAYHTIADSINLFDSGPRKYSQFLYDDQTDNYTQDHYQLLYTHTFSNKLNVNTALHYTYGRGYFEEFKNSQAFESYGLADLIIGGTTISETDLIRRRWLDNDFYGVTYSLNYNPSSDLSLSLGGAYNEYDGQHFGEVIWSSYSPNSNIREKYYDGNGFKTDFNVYGRVNYQLNKFNLYADLQTRSVRYTITGTDKYRRELNQKDKLHFFNPKAGLTYQIDQLSNVYASIAVANKEPNRDDYIYSATRLKSENLKNIELGYRRNSGNYSAGLNAYGMFYNDQLVLTGKINDVGEPIRQNVDKSYRLGLEFDGQWRIIPALQWNFSAALSRNKNENFVEAIPVYNEDGTVTEQRNVFENKDIAFSPSFIGSSELAYKPFRNAEIAILSKYVDKQYLDNTQNESRRLDAFFVNDIRLRYNTAYKGLKDVGLALLINNFLNERYESNGYAFSYIYAGTLVAENYYYPQAGTNFLLSLSVKF</sequence>
<feature type="chain" id="PRO_5046833675" evidence="14">
    <location>
        <begin position="21"/>
        <end position="818"/>
    </location>
</feature>
<dbReference type="InterPro" id="IPR039426">
    <property type="entry name" value="TonB-dep_rcpt-like"/>
</dbReference>
<evidence type="ECO:0000313" key="18">
    <source>
        <dbReference type="Proteomes" id="UP001597387"/>
    </source>
</evidence>
<evidence type="ECO:0000256" key="4">
    <source>
        <dbReference type="ARBA" id="ARBA00022496"/>
    </source>
</evidence>
<dbReference type="InterPro" id="IPR036942">
    <property type="entry name" value="Beta-barrel_TonB_sf"/>
</dbReference>
<feature type="domain" description="TonB-dependent receptor-like beta-barrel" evidence="15">
    <location>
        <begin position="343"/>
        <end position="775"/>
    </location>
</feature>
<evidence type="ECO:0000259" key="15">
    <source>
        <dbReference type="Pfam" id="PF00593"/>
    </source>
</evidence>
<dbReference type="InterPro" id="IPR008969">
    <property type="entry name" value="CarboxyPept-like_regulatory"/>
</dbReference>
<keyword evidence="17" id="KW-0675">Receptor</keyword>
<gene>
    <name evidence="17" type="ORF">ACFSJU_03540</name>
</gene>
<dbReference type="Pfam" id="PF07715">
    <property type="entry name" value="Plug"/>
    <property type="match status" value="1"/>
</dbReference>
<evidence type="ECO:0000256" key="7">
    <source>
        <dbReference type="ARBA" id="ARBA00023004"/>
    </source>
</evidence>
<keyword evidence="2 12" id="KW-0813">Transport</keyword>
<dbReference type="RefSeq" id="WP_369414777.1">
    <property type="nucleotide sequence ID" value="NZ_JAFMZO010000001.1"/>
</dbReference>
<dbReference type="Gene3D" id="2.60.40.1120">
    <property type="entry name" value="Carboxypeptidase-like, regulatory domain"/>
    <property type="match status" value="1"/>
</dbReference>
<evidence type="ECO:0000256" key="3">
    <source>
        <dbReference type="ARBA" id="ARBA00022452"/>
    </source>
</evidence>
<evidence type="ECO:0000256" key="14">
    <source>
        <dbReference type="SAM" id="SignalP"/>
    </source>
</evidence>
<reference evidence="18" key="1">
    <citation type="journal article" date="2019" name="Int. J. Syst. Evol. Microbiol.">
        <title>The Global Catalogue of Microorganisms (GCM) 10K type strain sequencing project: providing services to taxonomists for standard genome sequencing and annotation.</title>
        <authorList>
            <consortium name="The Broad Institute Genomics Platform"/>
            <consortium name="The Broad Institute Genome Sequencing Center for Infectious Disease"/>
            <person name="Wu L."/>
            <person name="Ma J."/>
        </authorList>
    </citation>
    <scope>NUCLEOTIDE SEQUENCE [LARGE SCALE GENOMIC DNA]</scope>
    <source>
        <strain evidence="18">KCTC 42217</strain>
    </source>
</reference>
<dbReference type="PANTHER" id="PTHR32552">
    <property type="entry name" value="FERRICHROME IRON RECEPTOR-RELATED"/>
    <property type="match status" value="1"/>
</dbReference>
<evidence type="ECO:0000256" key="2">
    <source>
        <dbReference type="ARBA" id="ARBA00022448"/>
    </source>
</evidence>
<evidence type="ECO:0000256" key="11">
    <source>
        <dbReference type="ARBA" id="ARBA00023237"/>
    </source>
</evidence>
<comment type="similarity">
    <text evidence="12 13">Belongs to the TonB-dependent receptor family.</text>
</comment>
<keyword evidence="3 12" id="KW-1134">Transmembrane beta strand</keyword>
<dbReference type="EMBL" id="JBHUHZ010000001">
    <property type="protein sequence ID" value="MFD2161449.1"/>
    <property type="molecule type" value="Genomic_DNA"/>
</dbReference>
<evidence type="ECO:0000256" key="12">
    <source>
        <dbReference type="PROSITE-ProRule" id="PRU01360"/>
    </source>
</evidence>
<dbReference type="InterPro" id="IPR000531">
    <property type="entry name" value="Beta-barrel_TonB"/>
</dbReference>
<dbReference type="InterPro" id="IPR012910">
    <property type="entry name" value="Plug_dom"/>
</dbReference>
<evidence type="ECO:0000256" key="9">
    <source>
        <dbReference type="ARBA" id="ARBA00023077"/>
    </source>
</evidence>
<dbReference type="PANTHER" id="PTHR32552:SF68">
    <property type="entry name" value="FERRICHROME OUTER MEMBRANE TRANSPORTER_PHAGE RECEPTOR"/>
    <property type="match status" value="1"/>
</dbReference>
<name>A0ABW4ZHF2_9SPHI</name>
<dbReference type="Gene3D" id="2.170.130.10">
    <property type="entry name" value="TonB-dependent receptor, plug domain"/>
    <property type="match status" value="1"/>
</dbReference>
<dbReference type="SUPFAM" id="SSF56935">
    <property type="entry name" value="Porins"/>
    <property type="match status" value="1"/>
</dbReference>
<comment type="subcellular location">
    <subcellularLocation>
        <location evidence="1 12">Cell outer membrane</location>
        <topology evidence="1 12">Multi-pass membrane protein</topology>
    </subcellularLocation>
</comment>
<accession>A0ABW4ZHF2</accession>
<keyword evidence="5 12" id="KW-0812">Transmembrane</keyword>
<protein>
    <submittedName>
        <fullName evidence="17">TonB-dependent receptor</fullName>
    </submittedName>
</protein>
<keyword evidence="6 14" id="KW-0732">Signal</keyword>
<keyword evidence="4" id="KW-0410">Iron transport</keyword>
<dbReference type="Proteomes" id="UP001597387">
    <property type="component" value="Unassembled WGS sequence"/>
</dbReference>